<dbReference type="Gene3D" id="3.40.50.2000">
    <property type="entry name" value="Glycogen Phosphorylase B"/>
    <property type="match status" value="2"/>
</dbReference>
<evidence type="ECO:0000256" key="1">
    <source>
        <dbReference type="PROSITE-ProRule" id="PRU00339"/>
    </source>
</evidence>
<dbReference type="EMBL" id="CALNXI010000080">
    <property type="protein sequence ID" value="CAH3018166.1"/>
    <property type="molecule type" value="Genomic_DNA"/>
</dbReference>
<evidence type="ECO:0000256" key="2">
    <source>
        <dbReference type="SAM" id="MobiDB-lite"/>
    </source>
</evidence>
<dbReference type="Gene3D" id="3.40.50.300">
    <property type="entry name" value="P-loop containing nucleotide triphosphate hydrolases"/>
    <property type="match status" value="1"/>
</dbReference>
<dbReference type="SUPFAM" id="SSF48452">
    <property type="entry name" value="TPR-like"/>
    <property type="match status" value="2"/>
</dbReference>
<dbReference type="SUPFAM" id="SSF52540">
    <property type="entry name" value="P-loop containing nucleoside triphosphate hydrolases"/>
    <property type="match status" value="1"/>
</dbReference>
<keyword evidence="1" id="KW-0802">TPR repeat</keyword>
<dbReference type="SMART" id="SM00028">
    <property type="entry name" value="TPR"/>
    <property type="match status" value="4"/>
</dbReference>
<dbReference type="Gene3D" id="1.25.40.10">
    <property type="entry name" value="Tetratricopeptide repeat domain"/>
    <property type="match status" value="2"/>
</dbReference>
<comment type="caution">
    <text evidence="3">The sequence shown here is derived from an EMBL/GenBank/DDBJ whole genome shotgun (WGS) entry which is preliminary data.</text>
</comment>
<gene>
    <name evidence="3" type="ORF">PEVE_00041762</name>
</gene>
<dbReference type="Pfam" id="PF13424">
    <property type="entry name" value="TPR_12"/>
    <property type="match status" value="2"/>
</dbReference>
<dbReference type="PANTHER" id="PTHR12526">
    <property type="entry name" value="GLYCOSYLTRANSFERASE"/>
    <property type="match status" value="1"/>
</dbReference>
<proteinExistence type="predicted"/>
<dbReference type="PRINTS" id="PR00364">
    <property type="entry name" value="DISEASERSIST"/>
</dbReference>
<dbReference type="PANTHER" id="PTHR12526:SF630">
    <property type="entry name" value="GLYCOSYLTRANSFERASE"/>
    <property type="match status" value="1"/>
</dbReference>
<reference evidence="3 4" key="1">
    <citation type="submission" date="2022-05" db="EMBL/GenBank/DDBJ databases">
        <authorList>
            <consortium name="Genoscope - CEA"/>
            <person name="William W."/>
        </authorList>
    </citation>
    <scope>NUCLEOTIDE SEQUENCE [LARGE SCALE GENOMIC DNA]</scope>
</reference>
<dbReference type="InterPro" id="IPR011990">
    <property type="entry name" value="TPR-like_helical_dom_sf"/>
</dbReference>
<dbReference type="SUPFAM" id="SSF53756">
    <property type="entry name" value="UDP-Glycosyltransferase/glycogen phosphorylase"/>
    <property type="match status" value="1"/>
</dbReference>
<dbReference type="PROSITE" id="PS50005">
    <property type="entry name" value="TPR"/>
    <property type="match status" value="1"/>
</dbReference>
<feature type="region of interest" description="Disordered" evidence="2">
    <location>
        <begin position="1022"/>
        <end position="1130"/>
    </location>
</feature>
<keyword evidence="4" id="KW-1185">Reference proteome</keyword>
<dbReference type="CDD" id="cd03801">
    <property type="entry name" value="GT4_PimA-like"/>
    <property type="match status" value="1"/>
</dbReference>
<protein>
    <submittedName>
        <fullName evidence="3">Uncharacterized protein</fullName>
    </submittedName>
</protein>
<evidence type="ECO:0000313" key="4">
    <source>
        <dbReference type="Proteomes" id="UP001159427"/>
    </source>
</evidence>
<feature type="repeat" description="TPR" evidence="1">
    <location>
        <begin position="662"/>
        <end position="695"/>
    </location>
</feature>
<evidence type="ECO:0000313" key="3">
    <source>
        <dbReference type="EMBL" id="CAH3018166.1"/>
    </source>
</evidence>
<dbReference type="InterPro" id="IPR019734">
    <property type="entry name" value="TPR_rpt"/>
</dbReference>
<sequence>MASLEAAMRTGEISPRFDKLLKDVVGDLNPEELKYAVSSIKTNFEKGKFAGKGDQDLYSCLHLFANQGLVSEDNLTLLEKFVVTPQTSKKEGIEAKIRGFKAIRLQEIEEPTATTRRELTGRRSDLANVMSKLTTGGSSILNLYGSSGVGKTRLATEVLSKWQGTMKFKVDLRDVERMEYVHFQVLQALMIGSKETTTVSYEANPVIIKMRQLRQRGQGDILLLLDNVDHFPGGNSKATASLNDDFVTFLQRLIDVKTGQVKYSLKIILTSRSAFRHGVENYEVKGLEKVSSGELLRRQGTPAIHGSQRERLVEICRGKPLLLNGMASILRQEIADAERLLGTIEQELEVEPFQDTEDEATEKTETFDFKEEGIDVEQLSCLRKMFFFLPSKTLKESAVSVSLFCRPFSLEVAAKILGVNVSEAAIRMEGMRNSQVVSVVPEANELLYDLHPLMRKFLKSIGNSKAFVEAYQKTKDNFCNHFLSQLKTIAALLDKEYVKAFDTFDFDRHNFELALELSLKSSHFMIPMKNTEIVRICYLLEATLIDQKRRRTIFHAWAEKVEEDGKQGSMFRAEMRCWEALQVLNLEGWHKAAKVVQEARELLKRVQRESKETELFKLAKSSCLFVEGEVFNRAGNCPKALKRLSSSLEIIENLLRNHTSTCRCLNAIGNCYSNLGKPEEAIKFYTRAYEMRQDLSGSKEHFDLPLFRSQIGTAYESMAIQEYKKHRMTPVAKENFRKAIEYYQEALDLAKELNLKGILYTALFNRNIANARSWLMEFEEAKTFAYNGYQIRKDILGKHPLTARSTFQMAENSRSLEDYDEAEKYYEEAWEIEKSLGQGNHSEVRDRIIKSYEGMLPKGRKRAFQKEVLEFYQRLWDEEKSFEGFPFSQANMHIIDAINERLGEEVDFKTRKKYQNEALWFYEGAWNSPDTKSLPYEQREHILQTLLRLCKQAKNEALFNKYLEDSFRFYDEMWKKNSSEMEQWERTELLTTLQNLTTSLAIAYTRKADMYKSLEQKFKTGTFPFGASEQCPDDDDNNERSDDDDDDDDSDDFSDDDSHSGQDGGDDASDASGKNETSDSIGSAEGDEITKEQELPQKINKRSQQGQVVGLEGERKRQNPSDDSLPSTSEFQVPLVKNEGLVAVEFPQNLKSTGGNLSLYSDNADGGASNSLQARRPLRVTSVGDEWGSSKGGLSTLNRELAKHLARQPEVEVTCLLLNYSEKEEHEAGEFNVRLAKARAMPVSDPIMRLCFPSDDLDIDVVIGHGQKLGAPAQVIAKRHKCKRVHIVHTASEELAMFKEGETALPEGEEKHRTEIDLCKEADVIVTIGPKLKEAISAYLRPHGRDEHVINITPGIFSEFAQLVQARQEREKFHILVFGRGNLEDAELKGYDIAAQAVASLKDENYLLHFVGAPKGKEEEVKNRLLKCGIPRTQLTVRKFAENRDEIKDLLLTVDLAIMPSRTEGFGLTALEALSAGLPILVGNNSGFGKAIRDVKFGSSCVVCSDDPEKWAEAIKRVRQTTRKLRLEEACSLREAYDEKYKWETQCEMLVQKLRHILE</sequence>
<dbReference type="Proteomes" id="UP001159427">
    <property type="component" value="Unassembled WGS sequence"/>
</dbReference>
<feature type="compositionally biased region" description="Acidic residues" evidence="2">
    <location>
        <begin position="1031"/>
        <end position="1055"/>
    </location>
</feature>
<dbReference type="InterPro" id="IPR027417">
    <property type="entry name" value="P-loop_NTPase"/>
</dbReference>
<dbReference type="Pfam" id="PF20706">
    <property type="entry name" value="GT4-conflict"/>
    <property type="match status" value="1"/>
</dbReference>
<name>A0ABN8LLX5_9CNID</name>
<organism evidence="3 4">
    <name type="scientific">Porites evermanni</name>
    <dbReference type="NCBI Taxonomy" id="104178"/>
    <lineage>
        <taxon>Eukaryota</taxon>
        <taxon>Metazoa</taxon>
        <taxon>Cnidaria</taxon>
        <taxon>Anthozoa</taxon>
        <taxon>Hexacorallia</taxon>
        <taxon>Scleractinia</taxon>
        <taxon>Fungiina</taxon>
        <taxon>Poritidae</taxon>
        <taxon>Porites</taxon>
    </lineage>
</organism>
<feature type="compositionally biased region" description="Polar residues" evidence="2">
    <location>
        <begin position="1121"/>
        <end position="1130"/>
    </location>
</feature>
<accession>A0ABN8LLX5</accession>